<feature type="domain" description="AAA" evidence="1">
    <location>
        <begin position="61"/>
        <end position="200"/>
    </location>
</feature>
<dbReference type="Gene3D" id="3.40.50.300">
    <property type="entry name" value="P-loop containing nucleotide triphosphate hydrolases"/>
    <property type="match status" value="1"/>
</dbReference>
<dbReference type="InterPro" id="IPR027417">
    <property type="entry name" value="P-loop_NTPase"/>
</dbReference>
<sequence length="505" mass="57428">MMDREHPIENNPLFGSLPLELSENMRSSNPWWTGDEMLNPPTFRRWPFNRMYRLLKQGMTPAVVLRGPRRVGKTVLLNQAIQTLLGEGVSGRRVLYVPFDELPTLRGIQEPVLAIARWFEKNILGELFNRAANEKRPAYLLFDEVQNLDAWAPQIKNLVDNHGVRTLITGSSSLRIEAGRDSLAGRITTLEMGPLILREIAELRFGVQCASQWGDNGLENLVSADFWHNAVRIGEDQRDIRHRSFQAFAQRGGYPIAHEKYDTPWHELADYLNETVIRRAIQHDLRMGPRGQKRDEKLLEEVFRLCCRYAGQAAGQAAFVPEIQQALAGNIGWNRILTYLRFLDGTLLLRLVQPIELRLKRKKAPAKLCLSDHALRASWLQEVIPLDPEGLAANPHLSDIAGHLAESTLGYFLASVPNLDVAYFPMRGAEPEVDFILTIGTKRIPIEVKYRKRIDPLEDTLGLRAFLEKSVYNAPFGLLVTLEDDVQVPDPRIIPISLSTFLWTR</sequence>
<dbReference type="Proteomes" id="UP000334340">
    <property type="component" value="Unassembled WGS sequence"/>
</dbReference>
<keyword evidence="4" id="KW-1185">Reference proteome</keyword>
<dbReference type="EMBL" id="CABIKM010000015">
    <property type="protein sequence ID" value="VUZ84687.1"/>
    <property type="molecule type" value="Genomic_DNA"/>
</dbReference>
<name>A0A564ZIG9_9BACT</name>
<dbReference type="Pfam" id="PF13173">
    <property type="entry name" value="AAA_14"/>
    <property type="match status" value="1"/>
</dbReference>
<evidence type="ECO:0000313" key="3">
    <source>
        <dbReference type="EMBL" id="VUZ84687.1"/>
    </source>
</evidence>
<protein>
    <submittedName>
        <fullName evidence="3">Archaeal ATPase</fullName>
    </submittedName>
</protein>
<evidence type="ECO:0000313" key="4">
    <source>
        <dbReference type="Proteomes" id="UP000334340"/>
    </source>
</evidence>
<dbReference type="InterPro" id="IPR041682">
    <property type="entry name" value="AAA_14"/>
</dbReference>
<organism evidence="3 4">
    <name type="scientific">Candidatus Methylomirabilis lanthanidiphila</name>
    <dbReference type="NCBI Taxonomy" id="2211376"/>
    <lineage>
        <taxon>Bacteria</taxon>
        <taxon>Candidatus Methylomirabilota</taxon>
        <taxon>Candidatus Methylomirabilia</taxon>
        <taxon>Candidatus Methylomirabilales</taxon>
        <taxon>Candidatus Methylomirabilaceae</taxon>
        <taxon>Candidatus Methylomirabilis</taxon>
    </lineage>
</organism>
<dbReference type="SUPFAM" id="SSF52540">
    <property type="entry name" value="P-loop containing nucleoside triphosphate hydrolases"/>
    <property type="match status" value="1"/>
</dbReference>
<evidence type="ECO:0000259" key="2">
    <source>
        <dbReference type="Pfam" id="PF13635"/>
    </source>
</evidence>
<dbReference type="PANTHER" id="PTHR43566:SF1">
    <property type="entry name" value="AAA+ ATPASE DOMAIN-CONTAINING PROTEIN"/>
    <property type="match status" value="1"/>
</dbReference>
<evidence type="ECO:0000259" key="1">
    <source>
        <dbReference type="Pfam" id="PF13173"/>
    </source>
</evidence>
<feature type="domain" description="DUF4143" evidence="2">
    <location>
        <begin position="291"/>
        <end position="451"/>
    </location>
</feature>
<gene>
    <name evidence="3" type="ORF">MELA_01061</name>
</gene>
<accession>A0A564ZIG9</accession>
<dbReference type="AlphaFoldDB" id="A0A564ZIG9"/>
<dbReference type="Pfam" id="PF13635">
    <property type="entry name" value="DUF4143"/>
    <property type="match status" value="1"/>
</dbReference>
<reference evidence="3 4" key="1">
    <citation type="submission" date="2019-07" db="EMBL/GenBank/DDBJ databases">
        <authorList>
            <person name="Cremers G."/>
        </authorList>
    </citation>
    <scope>NUCLEOTIDE SEQUENCE [LARGE SCALE GENOMIC DNA]</scope>
</reference>
<dbReference type="PANTHER" id="PTHR43566">
    <property type="entry name" value="CONSERVED PROTEIN"/>
    <property type="match status" value="1"/>
</dbReference>
<proteinExistence type="predicted"/>
<dbReference type="InterPro" id="IPR025420">
    <property type="entry name" value="DUF4143"/>
</dbReference>